<dbReference type="Pfam" id="PF02779">
    <property type="entry name" value="Transket_pyr"/>
    <property type="match status" value="1"/>
</dbReference>
<evidence type="ECO:0000313" key="3">
    <source>
        <dbReference type="Proteomes" id="UP000198598"/>
    </source>
</evidence>
<dbReference type="PANTHER" id="PTHR43825">
    <property type="entry name" value="PYRUVATE DEHYDROGENASE E1 COMPONENT"/>
    <property type="match status" value="1"/>
</dbReference>
<keyword evidence="3" id="KW-1185">Reference proteome</keyword>
<gene>
    <name evidence="2" type="ORF">SAMN05216167_1402</name>
</gene>
<organism evidence="2 3">
    <name type="scientific">Spirosoma endophyticum</name>
    <dbReference type="NCBI Taxonomy" id="662367"/>
    <lineage>
        <taxon>Bacteria</taxon>
        <taxon>Pseudomonadati</taxon>
        <taxon>Bacteroidota</taxon>
        <taxon>Cytophagia</taxon>
        <taxon>Cytophagales</taxon>
        <taxon>Cytophagaceae</taxon>
        <taxon>Spirosoma</taxon>
    </lineage>
</organism>
<name>A0A1I2HD30_9BACT</name>
<dbReference type="EMBL" id="FOLQ01000040">
    <property type="protein sequence ID" value="SFF26666.1"/>
    <property type="molecule type" value="Genomic_DNA"/>
</dbReference>
<proteinExistence type="predicted"/>
<dbReference type="InterPro" id="IPR051157">
    <property type="entry name" value="PDH/Transketolase"/>
</dbReference>
<dbReference type="InterPro" id="IPR005475">
    <property type="entry name" value="Transketolase-like_Pyr-bd"/>
</dbReference>
<dbReference type="Gene3D" id="3.40.50.920">
    <property type="match status" value="1"/>
</dbReference>
<dbReference type="SUPFAM" id="SSF52518">
    <property type="entry name" value="Thiamin diphosphate-binding fold (THDP-binding)"/>
    <property type="match status" value="1"/>
</dbReference>
<dbReference type="PANTHER" id="PTHR43825:SF5">
    <property type="entry name" value="HYPOTHETICAL TRANSKETOLASE FAMILY PROTEIN"/>
    <property type="match status" value="1"/>
</dbReference>
<dbReference type="Gene3D" id="3.40.50.970">
    <property type="match status" value="1"/>
</dbReference>
<dbReference type="InterPro" id="IPR009014">
    <property type="entry name" value="Transketo_C/PFOR_II"/>
</dbReference>
<evidence type="ECO:0000259" key="1">
    <source>
        <dbReference type="SMART" id="SM00861"/>
    </source>
</evidence>
<dbReference type="RefSeq" id="WP_093834835.1">
    <property type="nucleotide sequence ID" value="NZ_FOLQ01000040.1"/>
</dbReference>
<dbReference type="Proteomes" id="UP000198598">
    <property type="component" value="Unassembled WGS sequence"/>
</dbReference>
<protein>
    <submittedName>
        <fullName evidence="2">Transketolase</fullName>
    </submittedName>
</protein>
<dbReference type="InterPro" id="IPR029061">
    <property type="entry name" value="THDP-binding"/>
</dbReference>
<sequence length="314" mass="33780">MRKEFSSAIERIGRQDEKVVFLTGDLGYNALENVVDALGPRFINAGVAEQNMVGMAAGLAYRGYKVFCYSIAPFAVYRCLEQFRNDVCLHKMPVFLVGNGGGYGYGIMGSTHHAIEDLACLSSLQNVNTYIPAFADEVDPMLDQIITESRPAYLRLGAGAKTPDGATTSGTFKQIVSSPLSWGTVVALGPVVANVLKALEDESLAGQFDVYTVTNLPLDLSSDLAHRWAGKPLLVVEEHVSVGGLAQQLSVQMLSEGAIPSQFVSLSAQGYPNGLYGDQKYHQQLSGLDPANIARQLTILTRQTPSGKAFLANK</sequence>
<dbReference type="SMART" id="SM00861">
    <property type="entry name" value="Transket_pyr"/>
    <property type="match status" value="1"/>
</dbReference>
<dbReference type="STRING" id="662367.SAMN05216167_1402"/>
<reference evidence="2 3" key="1">
    <citation type="submission" date="2016-10" db="EMBL/GenBank/DDBJ databases">
        <authorList>
            <person name="de Groot N.N."/>
        </authorList>
    </citation>
    <scope>NUCLEOTIDE SEQUENCE [LARGE SCALE GENOMIC DNA]</scope>
    <source>
        <strain evidence="2 3">DSM 26130</strain>
    </source>
</reference>
<dbReference type="CDD" id="cd07033">
    <property type="entry name" value="TPP_PYR_DXS_TK_like"/>
    <property type="match status" value="1"/>
</dbReference>
<accession>A0A1I2HD30</accession>
<evidence type="ECO:0000313" key="2">
    <source>
        <dbReference type="EMBL" id="SFF26666.1"/>
    </source>
</evidence>
<feature type="domain" description="Transketolase-like pyrimidine-binding" evidence="1">
    <location>
        <begin position="1"/>
        <end position="164"/>
    </location>
</feature>
<dbReference type="AlphaFoldDB" id="A0A1I2HD30"/>
<dbReference type="SUPFAM" id="SSF52922">
    <property type="entry name" value="TK C-terminal domain-like"/>
    <property type="match status" value="1"/>
</dbReference>
<dbReference type="OrthoDB" id="9803371at2"/>